<keyword evidence="2" id="KW-0732">Signal</keyword>
<gene>
    <name evidence="3" type="primary">WBGene00091242</name>
</gene>
<dbReference type="InterPro" id="IPR008922">
    <property type="entry name" value="Di-copper_centre_dom_sf"/>
</dbReference>
<accession>A0A8R1U2M0</accession>
<dbReference type="InterPro" id="IPR050316">
    <property type="entry name" value="Tyrosinase/Hemocyanin"/>
</dbReference>
<dbReference type="SUPFAM" id="SSF48056">
    <property type="entry name" value="Di-copper centre-containing domain"/>
    <property type="match status" value="1"/>
</dbReference>
<dbReference type="AlphaFoldDB" id="A0A2A6BT42"/>
<dbReference type="InterPro" id="IPR002227">
    <property type="entry name" value="Tyrosinase_Cu-bd"/>
</dbReference>
<dbReference type="PANTHER" id="PTHR11474">
    <property type="entry name" value="TYROSINASE FAMILY MEMBER"/>
    <property type="match status" value="1"/>
</dbReference>
<accession>A0A2A6BT42</accession>
<protein>
    <submittedName>
        <fullName evidence="3">Tyrosinase_Cu-bd domain-containing protein</fullName>
    </submittedName>
</protein>
<feature type="signal peptide" evidence="2">
    <location>
        <begin position="1"/>
        <end position="15"/>
    </location>
</feature>
<dbReference type="PRINTS" id="PR00092">
    <property type="entry name" value="TYROSINASE"/>
</dbReference>
<dbReference type="PROSITE" id="PS00497">
    <property type="entry name" value="TYROSINASE_1"/>
    <property type="match status" value="1"/>
</dbReference>
<evidence type="ECO:0000313" key="4">
    <source>
        <dbReference type="Proteomes" id="UP000005239"/>
    </source>
</evidence>
<feature type="chain" id="PRO_5043556919" evidence="2">
    <location>
        <begin position="16"/>
        <end position="905"/>
    </location>
</feature>
<proteinExistence type="predicted"/>
<dbReference type="EnsemblMetazoa" id="PPA01688.1">
    <property type="protein sequence ID" value="PPA01688.1"/>
    <property type="gene ID" value="WBGene00091242"/>
</dbReference>
<dbReference type="OrthoDB" id="6132182at2759"/>
<reference evidence="3" key="2">
    <citation type="submission" date="2022-06" db="UniProtKB">
        <authorList>
            <consortium name="EnsemblMetazoa"/>
        </authorList>
    </citation>
    <scope>IDENTIFICATION</scope>
    <source>
        <strain evidence="3">PS312</strain>
    </source>
</reference>
<feature type="compositionally biased region" description="Gly residues" evidence="1">
    <location>
        <begin position="71"/>
        <end position="148"/>
    </location>
</feature>
<dbReference type="PANTHER" id="PTHR11474:SF50">
    <property type="entry name" value="TYROSINASE COPPER-BINDING DOMAIN-CONTAINING PROTEIN"/>
    <property type="match status" value="1"/>
</dbReference>
<sequence>MRLALLSLLPLCTVALECYDGYRLLATGSVGTTTTQCSGWNDFCYNMTAECPSRCAAARAIAATLAETGNSGSGNSGSRSGGSSGGWGSDSGSNSNGGVGWGSENGGHGGGASSGSGSSGSHGGWGSEGGNVDVGGGSGTGGSSGGWGSETPANMRKQQIQEAFRRGGDIDSGAPNNRGKQKVCVIAMKKSVIELVTQILFRMSFRSSALVLLSCIAAANAIECYMGFKLIAGQTVGGQTIKCDNSGAQCYNATVAEGGGGVIDVMKMGCSMWRCMAARDSCWSTTIKNIPIKFCCCGTHLCNIDRNSAALANQRVGGWNAEKPQEGENGAVMRVLGSDNAERPANNLTAEEMRSLFEGMNTTRALPCLHPPLSRRTEPNMRSLALISILLLLLDVSGAFHDIFSYILNNKEYRETVEQPWFRVHHSRHTKIPAAEKDQSSFGKHHVPDFGPEDKPYWTELEKRTFHCTTRACVCEFFGGSNSSLAFDQLPSKNTCRLRDGHLLKPAIRKEIRMMTDEERKAVEKALNEMKRDGTYNRLSRVHKYSGVHSGPAFTIWHRELLKRFELTVRKYQPSPHTMGIPYWDTSLDSHLPEPKDSIMFTPTFLGTTNDEGHVITGPYANWTTMEGLPYITRKLGDDPEGEFLTPARIDWTIAQDDVNKVLAATLPLSTCESHSMDDRHLEYSHDYVHFYISGDMGRSWSSSNDVIFIYHHSMIDHIFEMFRQRAQNRTERETQYPESDETCFPPWHNADSFMPFLAPVRNVDGLSNAYTDNMYEFEPRPTCEMTRRDCGSKYLHCDVTHSIEPTCMSKIRLGGKCTGFEGTRVCYEAECVQGKCQQIALSPPAVTKMDEKKQESRKLKLFPFTFSPKLTKDILNIVFIMYKLMNKAGIESSGRMERRSHRTN</sequence>
<reference evidence="4" key="1">
    <citation type="journal article" date="2008" name="Nat. Genet.">
        <title>The Pristionchus pacificus genome provides a unique perspective on nematode lifestyle and parasitism.</title>
        <authorList>
            <person name="Dieterich C."/>
            <person name="Clifton S.W."/>
            <person name="Schuster L.N."/>
            <person name="Chinwalla A."/>
            <person name="Delehaunty K."/>
            <person name="Dinkelacker I."/>
            <person name="Fulton L."/>
            <person name="Fulton R."/>
            <person name="Godfrey J."/>
            <person name="Minx P."/>
            <person name="Mitreva M."/>
            <person name="Roeseler W."/>
            <person name="Tian H."/>
            <person name="Witte H."/>
            <person name="Yang S.P."/>
            <person name="Wilson R.K."/>
            <person name="Sommer R.J."/>
        </authorList>
    </citation>
    <scope>NUCLEOTIDE SEQUENCE [LARGE SCALE GENOMIC DNA]</scope>
    <source>
        <strain evidence="4">PS312</strain>
    </source>
</reference>
<name>A0A2A6BT42_PRIPA</name>
<dbReference type="Gene3D" id="1.10.1280.10">
    <property type="entry name" value="Di-copper center containing domain from catechol oxidase"/>
    <property type="match status" value="1"/>
</dbReference>
<dbReference type="Pfam" id="PF00264">
    <property type="entry name" value="Tyrosinase"/>
    <property type="match status" value="1"/>
</dbReference>
<dbReference type="Proteomes" id="UP000005239">
    <property type="component" value="Unassembled WGS sequence"/>
</dbReference>
<organism evidence="3 4">
    <name type="scientific">Pristionchus pacificus</name>
    <name type="common">Parasitic nematode worm</name>
    <dbReference type="NCBI Taxonomy" id="54126"/>
    <lineage>
        <taxon>Eukaryota</taxon>
        <taxon>Metazoa</taxon>
        <taxon>Ecdysozoa</taxon>
        <taxon>Nematoda</taxon>
        <taxon>Chromadorea</taxon>
        <taxon>Rhabditida</taxon>
        <taxon>Rhabditina</taxon>
        <taxon>Diplogasteromorpha</taxon>
        <taxon>Diplogasteroidea</taxon>
        <taxon>Neodiplogasteridae</taxon>
        <taxon>Pristionchus</taxon>
    </lineage>
</organism>
<keyword evidence="4" id="KW-1185">Reference proteome</keyword>
<feature type="region of interest" description="Disordered" evidence="1">
    <location>
        <begin position="67"/>
        <end position="152"/>
    </location>
</feature>
<evidence type="ECO:0000313" key="3">
    <source>
        <dbReference type="EnsemblMetazoa" id="PPA01688.1"/>
    </source>
</evidence>
<evidence type="ECO:0000256" key="1">
    <source>
        <dbReference type="SAM" id="MobiDB-lite"/>
    </source>
</evidence>
<dbReference type="GO" id="GO:0004503">
    <property type="term" value="F:tyrosinase activity"/>
    <property type="evidence" value="ECO:0000318"/>
    <property type="project" value="GO_Central"/>
</dbReference>
<evidence type="ECO:0000256" key="2">
    <source>
        <dbReference type="SAM" id="SignalP"/>
    </source>
</evidence>